<feature type="chain" id="PRO_5034150859" evidence="1">
    <location>
        <begin position="21"/>
        <end position="210"/>
    </location>
</feature>
<feature type="signal peptide" evidence="1">
    <location>
        <begin position="1"/>
        <end position="20"/>
    </location>
</feature>
<dbReference type="AlphaFoldDB" id="A0A8H6IG50"/>
<name>A0A8H6IG50_9AGAR</name>
<sequence>MVRASIIVVAAFAAVAPVLAAPAPQTARPSHPSITRVASKIAPIALKAAPLLLREEGLSEFETRDFENGPIGEVYIRDEDGNVYVRALADEELAAALEARADSALRGRGLGIAQKVSGGLSQFGLRDLEDLEDLDIRDLNQEELAALEARFNFGRFIKGGLGVARKGLGVAQKVSGGLSQFGLRELEDEIAEREFDDEELYEARSLEALD</sequence>
<reference evidence="2 3" key="1">
    <citation type="submission" date="2020-07" db="EMBL/GenBank/DDBJ databases">
        <title>Comparative genomics of pyrophilous fungi reveals a link between fire events and developmental genes.</title>
        <authorList>
            <consortium name="DOE Joint Genome Institute"/>
            <person name="Steindorff A.S."/>
            <person name="Carver A."/>
            <person name="Calhoun S."/>
            <person name="Stillman K."/>
            <person name="Liu H."/>
            <person name="Lipzen A."/>
            <person name="Pangilinan J."/>
            <person name="Labutti K."/>
            <person name="Bruns T.D."/>
            <person name="Grigoriev I.V."/>
        </authorList>
    </citation>
    <scope>NUCLEOTIDE SEQUENCE [LARGE SCALE GENOMIC DNA]</scope>
    <source>
        <strain evidence="2 3">CBS 144469</strain>
    </source>
</reference>
<evidence type="ECO:0000256" key="1">
    <source>
        <dbReference type="SAM" id="SignalP"/>
    </source>
</evidence>
<organism evidence="2 3">
    <name type="scientific">Ephemerocybe angulata</name>
    <dbReference type="NCBI Taxonomy" id="980116"/>
    <lineage>
        <taxon>Eukaryota</taxon>
        <taxon>Fungi</taxon>
        <taxon>Dikarya</taxon>
        <taxon>Basidiomycota</taxon>
        <taxon>Agaricomycotina</taxon>
        <taxon>Agaricomycetes</taxon>
        <taxon>Agaricomycetidae</taxon>
        <taxon>Agaricales</taxon>
        <taxon>Agaricineae</taxon>
        <taxon>Psathyrellaceae</taxon>
        <taxon>Ephemerocybe</taxon>
    </lineage>
</organism>
<comment type="caution">
    <text evidence="2">The sequence shown here is derived from an EMBL/GenBank/DDBJ whole genome shotgun (WGS) entry which is preliminary data.</text>
</comment>
<dbReference type="Proteomes" id="UP000521943">
    <property type="component" value="Unassembled WGS sequence"/>
</dbReference>
<gene>
    <name evidence="2" type="ORF">DFP72DRAFT_839882</name>
</gene>
<keyword evidence="1" id="KW-0732">Signal</keyword>
<evidence type="ECO:0000313" key="3">
    <source>
        <dbReference type="Proteomes" id="UP000521943"/>
    </source>
</evidence>
<proteinExistence type="predicted"/>
<protein>
    <submittedName>
        <fullName evidence="2">Uncharacterized protein</fullName>
    </submittedName>
</protein>
<accession>A0A8H6IG50</accession>
<dbReference type="OrthoDB" id="10458839at2759"/>
<evidence type="ECO:0000313" key="2">
    <source>
        <dbReference type="EMBL" id="KAF6764848.1"/>
    </source>
</evidence>
<keyword evidence="3" id="KW-1185">Reference proteome</keyword>
<dbReference type="EMBL" id="JACGCI010000003">
    <property type="protein sequence ID" value="KAF6764848.1"/>
    <property type="molecule type" value="Genomic_DNA"/>
</dbReference>